<evidence type="ECO:0000313" key="2">
    <source>
        <dbReference type="EMBL" id="QHT20874.1"/>
    </source>
</evidence>
<evidence type="ECO:0000256" key="1">
    <source>
        <dbReference type="SAM" id="Phobius"/>
    </source>
</evidence>
<proteinExistence type="predicted"/>
<keyword evidence="1" id="KW-0812">Transmembrane</keyword>
<keyword evidence="1" id="KW-0472">Membrane</keyword>
<protein>
    <submittedName>
        <fullName evidence="2">Uncharacterized protein</fullName>
    </submittedName>
</protein>
<feature type="transmembrane region" description="Helical" evidence="1">
    <location>
        <begin position="6"/>
        <end position="22"/>
    </location>
</feature>
<dbReference type="EMBL" id="MN739683">
    <property type="protein sequence ID" value="QHT20874.1"/>
    <property type="molecule type" value="Genomic_DNA"/>
</dbReference>
<keyword evidence="1" id="KW-1133">Transmembrane helix</keyword>
<organism evidence="2">
    <name type="scientific">viral metagenome</name>
    <dbReference type="NCBI Taxonomy" id="1070528"/>
    <lineage>
        <taxon>unclassified sequences</taxon>
        <taxon>metagenomes</taxon>
        <taxon>organismal metagenomes</taxon>
    </lineage>
</organism>
<accession>A0A6C0DW40</accession>
<feature type="transmembrane region" description="Helical" evidence="1">
    <location>
        <begin position="29"/>
        <end position="50"/>
    </location>
</feature>
<name>A0A6C0DW40_9ZZZZ</name>
<dbReference type="AlphaFoldDB" id="A0A6C0DW40"/>
<sequence>MNPMLININAWFVSIIMLLIMANINPVAFYVAVFVFVSPFVTFVCSVLFSIIPNEIWYGFGLMCLFLWTRFAVLP</sequence>
<feature type="transmembrane region" description="Helical" evidence="1">
    <location>
        <begin position="56"/>
        <end position="73"/>
    </location>
</feature>
<reference evidence="2" key="1">
    <citation type="journal article" date="2020" name="Nature">
        <title>Giant virus diversity and host interactions through global metagenomics.</title>
        <authorList>
            <person name="Schulz F."/>
            <person name="Roux S."/>
            <person name="Paez-Espino D."/>
            <person name="Jungbluth S."/>
            <person name="Walsh D.A."/>
            <person name="Denef V.J."/>
            <person name="McMahon K.D."/>
            <person name="Konstantinidis K.T."/>
            <person name="Eloe-Fadrosh E.A."/>
            <person name="Kyrpides N.C."/>
            <person name="Woyke T."/>
        </authorList>
    </citation>
    <scope>NUCLEOTIDE SEQUENCE</scope>
    <source>
        <strain evidence="2">GVMAG-M-3300023174-75</strain>
    </source>
</reference>